<reference evidence="2 3" key="1">
    <citation type="submission" date="2018-08" db="EMBL/GenBank/DDBJ databases">
        <title>Genome and evolution of the arbuscular mycorrhizal fungus Diversispora epigaea (formerly Glomus versiforme) and its bacterial endosymbionts.</title>
        <authorList>
            <person name="Sun X."/>
            <person name="Fei Z."/>
            <person name="Harrison M."/>
        </authorList>
    </citation>
    <scope>NUCLEOTIDE SEQUENCE [LARGE SCALE GENOMIC DNA]</scope>
    <source>
        <strain evidence="2 3">IT104</strain>
    </source>
</reference>
<dbReference type="Proteomes" id="UP000266861">
    <property type="component" value="Unassembled WGS sequence"/>
</dbReference>
<evidence type="ECO:0000313" key="3">
    <source>
        <dbReference type="Proteomes" id="UP000266861"/>
    </source>
</evidence>
<accession>A0A397FYZ3</accession>
<name>A0A397FYZ3_9GLOM</name>
<proteinExistence type="predicted"/>
<keyword evidence="3" id="KW-1185">Reference proteome</keyword>
<feature type="region of interest" description="Disordered" evidence="1">
    <location>
        <begin position="1"/>
        <end position="20"/>
    </location>
</feature>
<gene>
    <name evidence="2" type="ORF">Glove_856g4</name>
</gene>
<evidence type="ECO:0008006" key="4">
    <source>
        <dbReference type="Google" id="ProtNLM"/>
    </source>
</evidence>
<evidence type="ECO:0000256" key="1">
    <source>
        <dbReference type="SAM" id="MobiDB-lite"/>
    </source>
</evidence>
<organism evidence="2 3">
    <name type="scientific">Diversispora epigaea</name>
    <dbReference type="NCBI Taxonomy" id="1348612"/>
    <lineage>
        <taxon>Eukaryota</taxon>
        <taxon>Fungi</taxon>
        <taxon>Fungi incertae sedis</taxon>
        <taxon>Mucoromycota</taxon>
        <taxon>Glomeromycotina</taxon>
        <taxon>Glomeromycetes</taxon>
        <taxon>Diversisporales</taxon>
        <taxon>Diversisporaceae</taxon>
        <taxon>Diversispora</taxon>
    </lineage>
</organism>
<evidence type="ECO:0000313" key="2">
    <source>
        <dbReference type="EMBL" id="RHZ43757.1"/>
    </source>
</evidence>
<sequence length="393" mass="45715">MGISSSSSSSSPSSPSSLSSLSKIKFQISSSKAESWYTVIKRKLKEDDKILEKLDIETEDQLDELIISLGEEHIFLEKYLKLNPEYNDHHVREINRNINQIEDDIACGVELDAREYENTINNLLEKRRKSDKFNVYFFITKLNNGISDSPVGRKISKNITTYGAFHVGIEVDGITLEWGSGNAGPSLIYPNIDPRKMIAYLRINYESSMTSTINTRIKSIILAAILLDYKKIGSELLSAIKDTYKMMLNFAIMIGIIPSNKLKIIAEKCVYWNRNNYYNSVRRNCQTFVIQLLNALDLEFKPQGEFQKFLNRIINDADDRFIFKNIEFKSRSELDNYVDQYWDSIKNEEIWDKKLLLCYSDMMQTKYIQDNTPIWGPMNHSKWNRREFELRSS</sequence>
<dbReference type="OrthoDB" id="10255738at2759"/>
<dbReference type="EMBL" id="PQFF01000622">
    <property type="protein sequence ID" value="RHZ43757.1"/>
    <property type="molecule type" value="Genomic_DNA"/>
</dbReference>
<protein>
    <recommendedName>
        <fullName evidence="4">PPPDE domain-containing protein</fullName>
    </recommendedName>
</protein>
<dbReference type="AlphaFoldDB" id="A0A397FYZ3"/>
<comment type="caution">
    <text evidence="2">The sequence shown here is derived from an EMBL/GenBank/DDBJ whole genome shotgun (WGS) entry which is preliminary data.</text>
</comment>